<keyword evidence="1" id="KW-0732">Signal</keyword>
<evidence type="ECO:0000313" key="2">
    <source>
        <dbReference type="EMBL" id="MBX40982.1"/>
    </source>
</evidence>
<dbReference type="EMBL" id="GGEC01060498">
    <property type="protein sequence ID" value="MBX40982.1"/>
    <property type="molecule type" value="Transcribed_RNA"/>
</dbReference>
<organism evidence="2">
    <name type="scientific">Rhizophora mucronata</name>
    <name type="common">Asiatic mangrove</name>
    <dbReference type="NCBI Taxonomy" id="61149"/>
    <lineage>
        <taxon>Eukaryota</taxon>
        <taxon>Viridiplantae</taxon>
        <taxon>Streptophyta</taxon>
        <taxon>Embryophyta</taxon>
        <taxon>Tracheophyta</taxon>
        <taxon>Spermatophyta</taxon>
        <taxon>Magnoliopsida</taxon>
        <taxon>eudicotyledons</taxon>
        <taxon>Gunneridae</taxon>
        <taxon>Pentapetalae</taxon>
        <taxon>rosids</taxon>
        <taxon>fabids</taxon>
        <taxon>Malpighiales</taxon>
        <taxon>Rhizophoraceae</taxon>
        <taxon>Rhizophora</taxon>
    </lineage>
</organism>
<sequence length="59" mass="6502">MQGMPMMLTLLYELINAWISSSVFPLVSGTNFSTNKIAINATPANKKYVPAGLQVMRKL</sequence>
<evidence type="ECO:0000256" key="1">
    <source>
        <dbReference type="SAM" id="SignalP"/>
    </source>
</evidence>
<name>A0A2P2NES5_RHIMU</name>
<dbReference type="AlphaFoldDB" id="A0A2P2NES5"/>
<protein>
    <submittedName>
        <fullName evidence="2">Uncharacterized protein</fullName>
    </submittedName>
</protein>
<proteinExistence type="predicted"/>
<reference evidence="2" key="1">
    <citation type="submission" date="2018-02" db="EMBL/GenBank/DDBJ databases">
        <title>Rhizophora mucronata_Transcriptome.</title>
        <authorList>
            <person name="Meera S.P."/>
            <person name="Sreeshan A."/>
            <person name="Augustine A."/>
        </authorList>
    </citation>
    <scope>NUCLEOTIDE SEQUENCE</scope>
    <source>
        <tissue evidence="2">Leaf</tissue>
    </source>
</reference>
<feature type="signal peptide" evidence="1">
    <location>
        <begin position="1"/>
        <end position="29"/>
    </location>
</feature>
<accession>A0A2P2NES5</accession>
<feature type="chain" id="PRO_5015202982" evidence="1">
    <location>
        <begin position="30"/>
        <end position="59"/>
    </location>
</feature>